<comment type="similarity">
    <text evidence="8">Belongs to the MGMT family.</text>
</comment>
<keyword evidence="2 8" id="KW-0963">Cytoplasm</keyword>
<evidence type="ECO:0000256" key="6">
    <source>
        <dbReference type="ARBA" id="ARBA00023204"/>
    </source>
</evidence>
<dbReference type="HAMAP" id="MF_00772">
    <property type="entry name" value="OGT"/>
    <property type="match status" value="1"/>
</dbReference>
<dbReference type="PANTHER" id="PTHR10815">
    <property type="entry name" value="METHYLATED-DNA--PROTEIN-CYSTEINE METHYLTRANSFERASE"/>
    <property type="match status" value="1"/>
</dbReference>
<keyword evidence="6 8" id="KW-0234">DNA repair</keyword>
<dbReference type="SUPFAM" id="SSF53155">
    <property type="entry name" value="Methylated DNA-protein cysteine methyltransferase domain"/>
    <property type="match status" value="1"/>
</dbReference>
<evidence type="ECO:0000313" key="12">
    <source>
        <dbReference type="Proteomes" id="UP001290455"/>
    </source>
</evidence>
<dbReference type="InterPro" id="IPR014048">
    <property type="entry name" value="MethylDNA_cys_MeTrfase_DNA-bd"/>
</dbReference>
<comment type="function">
    <text evidence="8">Involved in the cellular defense against the biological effects of O6-methylguanine (O6-MeG) and O4-methylthymine (O4-MeT) in DNA. Repairs the methylated nucleobase in DNA by stoichiometrically transferring the methyl group to a cysteine residue in the enzyme. This is a suicide reaction: the enzyme is irreversibly inactivated.</text>
</comment>
<evidence type="ECO:0000256" key="5">
    <source>
        <dbReference type="ARBA" id="ARBA00022763"/>
    </source>
</evidence>
<feature type="active site" description="Nucleophile; methyl group acceptor" evidence="8">
    <location>
        <position position="130"/>
    </location>
</feature>
<keyword evidence="3 8" id="KW-0489">Methyltransferase</keyword>
<dbReference type="InterPro" id="IPR008332">
    <property type="entry name" value="MethylG_MeTrfase_N"/>
</dbReference>
<evidence type="ECO:0000313" key="11">
    <source>
        <dbReference type="EMBL" id="MDZ5470530.1"/>
    </source>
</evidence>
<dbReference type="PROSITE" id="PS00374">
    <property type="entry name" value="MGMT"/>
    <property type="match status" value="1"/>
</dbReference>
<dbReference type="EMBL" id="JAXOFX010000001">
    <property type="protein sequence ID" value="MDZ5470530.1"/>
    <property type="molecule type" value="Genomic_DNA"/>
</dbReference>
<evidence type="ECO:0000256" key="8">
    <source>
        <dbReference type="HAMAP-Rule" id="MF_00772"/>
    </source>
</evidence>
<reference evidence="11 12" key="1">
    <citation type="submission" date="2023-11" db="EMBL/GenBank/DDBJ databases">
        <title>Bacillus jintuensis, isolated from a mudflat on the Beibu Gulf coast.</title>
        <authorList>
            <person name="Li M."/>
        </authorList>
    </citation>
    <scope>NUCLEOTIDE SEQUENCE [LARGE SCALE GENOMIC DNA]</scope>
    <source>
        <strain evidence="11 12">31A1R</strain>
    </source>
</reference>
<dbReference type="InterPro" id="IPR036388">
    <property type="entry name" value="WH-like_DNA-bd_sf"/>
</dbReference>
<dbReference type="InterPro" id="IPR023546">
    <property type="entry name" value="MGMT"/>
</dbReference>
<dbReference type="GO" id="GO:0003908">
    <property type="term" value="F:methylated-DNA-[protein]-cysteine S-methyltransferase activity"/>
    <property type="evidence" value="ECO:0007669"/>
    <property type="project" value="UniProtKB-EC"/>
</dbReference>
<dbReference type="NCBIfam" id="TIGR00589">
    <property type="entry name" value="ogt"/>
    <property type="match status" value="1"/>
</dbReference>
<keyword evidence="12" id="KW-1185">Reference proteome</keyword>
<dbReference type="Pfam" id="PF01035">
    <property type="entry name" value="DNA_binding_1"/>
    <property type="match status" value="1"/>
</dbReference>
<gene>
    <name evidence="11" type="ORF">SM124_02090</name>
</gene>
<dbReference type="Proteomes" id="UP001290455">
    <property type="component" value="Unassembled WGS sequence"/>
</dbReference>
<evidence type="ECO:0000256" key="3">
    <source>
        <dbReference type="ARBA" id="ARBA00022603"/>
    </source>
</evidence>
<evidence type="ECO:0000259" key="9">
    <source>
        <dbReference type="Pfam" id="PF01035"/>
    </source>
</evidence>
<dbReference type="SUPFAM" id="SSF46767">
    <property type="entry name" value="Methylated DNA-protein cysteine methyltransferase, C-terminal domain"/>
    <property type="match status" value="1"/>
</dbReference>
<evidence type="ECO:0000256" key="7">
    <source>
        <dbReference type="ARBA" id="ARBA00049348"/>
    </source>
</evidence>
<dbReference type="Gene3D" id="1.10.10.10">
    <property type="entry name" value="Winged helix-like DNA-binding domain superfamily/Winged helix DNA-binding domain"/>
    <property type="match status" value="1"/>
</dbReference>
<dbReference type="InterPro" id="IPR036631">
    <property type="entry name" value="MGMT_N_sf"/>
</dbReference>
<dbReference type="InterPro" id="IPR036217">
    <property type="entry name" value="MethylDNA_cys_MeTrfase_DNAb"/>
</dbReference>
<name>A0ABU5ITP4_9BACI</name>
<organism evidence="11 12">
    <name type="scientific">Robertmurraya mangrovi</name>
    <dbReference type="NCBI Taxonomy" id="3098077"/>
    <lineage>
        <taxon>Bacteria</taxon>
        <taxon>Bacillati</taxon>
        <taxon>Bacillota</taxon>
        <taxon>Bacilli</taxon>
        <taxon>Bacillales</taxon>
        <taxon>Bacillaceae</taxon>
        <taxon>Robertmurraya</taxon>
    </lineage>
</organism>
<dbReference type="Pfam" id="PF02870">
    <property type="entry name" value="Methyltransf_1N"/>
    <property type="match status" value="1"/>
</dbReference>
<evidence type="ECO:0000256" key="1">
    <source>
        <dbReference type="ARBA" id="ARBA00001286"/>
    </source>
</evidence>
<dbReference type="RefSeq" id="WP_322444829.1">
    <property type="nucleotide sequence ID" value="NZ_JAXOFX010000001.1"/>
</dbReference>
<comment type="subcellular location">
    <subcellularLocation>
        <location evidence="8">Cytoplasm</location>
    </subcellularLocation>
</comment>
<comment type="catalytic activity">
    <reaction evidence="7 8">
        <text>a 6-O-methyl-2'-deoxyguanosine in DNA + L-cysteinyl-[protein] = S-methyl-L-cysteinyl-[protein] + a 2'-deoxyguanosine in DNA</text>
        <dbReference type="Rhea" id="RHEA:24000"/>
        <dbReference type="Rhea" id="RHEA-COMP:10131"/>
        <dbReference type="Rhea" id="RHEA-COMP:10132"/>
        <dbReference type="Rhea" id="RHEA-COMP:11367"/>
        <dbReference type="Rhea" id="RHEA-COMP:11368"/>
        <dbReference type="ChEBI" id="CHEBI:29950"/>
        <dbReference type="ChEBI" id="CHEBI:82612"/>
        <dbReference type="ChEBI" id="CHEBI:85445"/>
        <dbReference type="ChEBI" id="CHEBI:85448"/>
        <dbReference type="EC" id="2.1.1.63"/>
    </reaction>
</comment>
<comment type="catalytic activity">
    <reaction evidence="1 8">
        <text>a 4-O-methyl-thymidine in DNA + L-cysteinyl-[protein] = a thymidine in DNA + S-methyl-L-cysteinyl-[protein]</text>
        <dbReference type="Rhea" id="RHEA:53428"/>
        <dbReference type="Rhea" id="RHEA-COMP:10131"/>
        <dbReference type="Rhea" id="RHEA-COMP:10132"/>
        <dbReference type="Rhea" id="RHEA-COMP:13555"/>
        <dbReference type="Rhea" id="RHEA-COMP:13556"/>
        <dbReference type="ChEBI" id="CHEBI:29950"/>
        <dbReference type="ChEBI" id="CHEBI:82612"/>
        <dbReference type="ChEBI" id="CHEBI:137386"/>
        <dbReference type="ChEBI" id="CHEBI:137387"/>
        <dbReference type="EC" id="2.1.1.63"/>
    </reaction>
</comment>
<accession>A0ABU5ITP4</accession>
<dbReference type="EC" id="2.1.1.63" evidence="8"/>
<dbReference type="Gene3D" id="3.30.160.70">
    <property type="entry name" value="Methylated DNA-protein cysteine methyltransferase domain"/>
    <property type="match status" value="1"/>
</dbReference>
<comment type="caution">
    <text evidence="11">The sequence shown here is derived from an EMBL/GenBank/DDBJ whole genome shotgun (WGS) entry which is preliminary data.</text>
</comment>
<feature type="domain" description="Methylguanine DNA methyltransferase ribonuclease-like" evidence="10">
    <location>
        <begin position="4"/>
        <end position="74"/>
    </location>
</feature>
<dbReference type="CDD" id="cd06445">
    <property type="entry name" value="ATase"/>
    <property type="match status" value="1"/>
</dbReference>
<dbReference type="InterPro" id="IPR001497">
    <property type="entry name" value="MethylDNA_cys_MeTrfase_AS"/>
</dbReference>
<sequence length="164" mass="18595">MKVFSIYQSPIGAIYIISENEKVVSISLGEEDFNRSLQAEEIRHDQNNDFLTLVMEQFEEYFSGQRKQFDLPIEQKGTSFQQSVWNVLKNIPFGETLSYQEVANLINNPKAVRAIGQANKANQLPIIIPCHRVIGKNQSLTGYAGTRTDIKERLLTLEGAGFKK</sequence>
<comment type="miscellaneous">
    <text evidence="8">This enzyme catalyzes only one turnover and therefore is not strictly catalytic. According to one definition, an enzyme is a biocatalyst that acts repeatedly and over many reaction cycles.</text>
</comment>
<keyword evidence="4 8" id="KW-0808">Transferase</keyword>
<evidence type="ECO:0000256" key="2">
    <source>
        <dbReference type="ARBA" id="ARBA00022490"/>
    </source>
</evidence>
<keyword evidence="5 8" id="KW-0227">DNA damage</keyword>
<evidence type="ECO:0000256" key="4">
    <source>
        <dbReference type="ARBA" id="ARBA00022679"/>
    </source>
</evidence>
<feature type="domain" description="Methylated-DNA-[protein]-cysteine S-methyltransferase DNA binding" evidence="9">
    <location>
        <begin position="79"/>
        <end position="160"/>
    </location>
</feature>
<proteinExistence type="inferred from homology"/>
<evidence type="ECO:0000259" key="10">
    <source>
        <dbReference type="Pfam" id="PF02870"/>
    </source>
</evidence>
<protein>
    <recommendedName>
        <fullName evidence="8">Methylated-DNA--protein-cysteine methyltransferase</fullName>
        <ecNumber evidence="8">2.1.1.63</ecNumber>
    </recommendedName>
    <alternativeName>
        <fullName evidence="8">6-O-methylguanine-DNA methyltransferase</fullName>
        <shortName evidence="8">MGMT</shortName>
    </alternativeName>
    <alternativeName>
        <fullName evidence="8">O-6-methylguanine-DNA-alkyltransferase</fullName>
    </alternativeName>
</protein>
<dbReference type="PANTHER" id="PTHR10815:SF5">
    <property type="entry name" value="METHYLATED-DNA--PROTEIN-CYSTEINE METHYLTRANSFERASE"/>
    <property type="match status" value="1"/>
</dbReference>
<dbReference type="GO" id="GO:0032259">
    <property type="term" value="P:methylation"/>
    <property type="evidence" value="ECO:0007669"/>
    <property type="project" value="UniProtKB-KW"/>
</dbReference>